<keyword evidence="2" id="KW-1185">Reference proteome</keyword>
<dbReference type="AlphaFoldDB" id="A0A4Z2GCV0"/>
<organism evidence="1 2">
    <name type="scientific">Liparis tanakae</name>
    <name type="common">Tanaka's snailfish</name>
    <dbReference type="NCBI Taxonomy" id="230148"/>
    <lineage>
        <taxon>Eukaryota</taxon>
        <taxon>Metazoa</taxon>
        <taxon>Chordata</taxon>
        <taxon>Craniata</taxon>
        <taxon>Vertebrata</taxon>
        <taxon>Euteleostomi</taxon>
        <taxon>Actinopterygii</taxon>
        <taxon>Neopterygii</taxon>
        <taxon>Teleostei</taxon>
        <taxon>Neoteleostei</taxon>
        <taxon>Acanthomorphata</taxon>
        <taxon>Eupercaria</taxon>
        <taxon>Perciformes</taxon>
        <taxon>Cottioidei</taxon>
        <taxon>Cottales</taxon>
        <taxon>Liparidae</taxon>
        <taxon>Liparis</taxon>
    </lineage>
</organism>
<protein>
    <submittedName>
        <fullName evidence="1">Uncharacterized protein</fullName>
    </submittedName>
</protein>
<reference evidence="1 2" key="1">
    <citation type="submission" date="2019-03" db="EMBL/GenBank/DDBJ databases">
        <title>First draft genome of Liparis tanakae, snailfish: a comprehensive survey of snailfish specific genes.</title>
        <authorList>
            <person name="Kim W."/>
            <person name="Song I."/>
            <person name="Jeong J.-H."/>
            <person name="Kim D."/>
            <person name="Kim S."/>
            <person name="Ryu S."/>
            <person name="Song J.Y."/>
            <person name="Lee S.K."/>
        </authorList>
    </citation>
    <scope>NUCLEOTIDE SEQUENCE [LARGE SCALE GENOMIC DNA]</scope>
    <source>
        <tissue evidence="1">Muscle</tissue>
    </source>
</reference>
<accession>A0A4Z2GCV0</accession>
<evidence type="ECO:0000313" key="1">
    <source>
        <dbReference type="EMBL" id="TNN51378.1"/>
    </source>
</evidence>
<evidence type="ECO:0000313" key="2">
    <source>
        <dbReference type="Proteomes" id="UP000314294"/>
    </source>
</evidence>
<dbReference type="Proteomes" id="UP000314294">
    <property type="component" value="Unassembled WGS sequence"/>
</dbReference>
<dbReference type="EMBL" id="SRLO01000584">
    <property type="protein sequence ID" value="TNN51378.1"/>
    <property type="molecule type" value="Genomic_DNA"/>
</dbReference>
<sequence>MSDVEKLNAPLTYYRIIWSRLQRDVLTLVTLRTFDLMMKKTPAYRALFPRPPEQSGGQETRDGGIFLPAELFVRVPPGINIPTAEEPPRAAARRRAQRRACWSWHFFSSVELSRSLALLQDSRAPLFLRRPKRSQCSDSKVMMSFD</sequence>
<gene>
    <name evidence="1" type="ORF">EYF80_038415</name>
</gene>
<name>A0A4Z2GCV0_9TELE</name>
<comment type="caution">
    <text evidence="1">The sequence shown here is derived from an EMBL/GenBank/DDBJ whole genome shotgun (WGS) entry which is preliminary data.</text>
</comment>
<proteinExistence type="predicted"/>